<comment type="caution">
    <text evidence="8">The sequence shown here is derived from an EMBL/GenBank/DDBJ whole genome shotgun (WGS) entry which is preliminary data.</text>
</comment>
<evidence type="ECO:0000256" key="6">
    <source>
        <dbReference type="ARBA" id="ARBA00023180"/>
    </source>
</evidence>
<keyword evidence="2" id="KW-0813">Transport</keyword>
<dbReference type="AlphaFoldDB" id="A0A1L7V3D1"/>
<organism evidence="8 9">
    <name type="scientific">Fusarium proliferatum (strain ET1)</name>
    <name type="common">Orchid endophyte fungus</name>
    <dbReference type="NCBI Taxonomy" id="1227346"/>
    <lineage>
        <taxon>Eukaryota</taxon>
        <taxon>Fungi</taxon>
        <taxon>Dikarya</taxon>
        <taxon>Ascomycota</taxon>
        <taxon>Pezizomycotina</taxon>
        <taxon>Sordariomycetes</taxon>
        <taxon>Hypocreomycetidae</taxon>
        <taxon>Hypocreales</taxon>
        <taxon>Nectriaceae</taxon>
        <taxon>Fusarium</taxon>
        <taxon>Fusarium fujikuroi species complex</taxon>
    </lineage>
</organism>
<dbReference type="GeneID" id="42047040"/>
<dbReference type="Gene3D" id="1.20.1250.20">
    <property type="entry name" value="MFS general substrate transporter like domains"/>
    <property type="match status" value="1"/>
</dbReference>
<protein>
    <submittedName>
        <fullName evidence="8">Related to permease of the major facilitator superfamily</fullName>
    </submittedName>
</protein>
<feature type="transmembrane region" description="Helical" evidence="7">
    <location>
        <begin position="250"/>
        <end position="272"/>
    </location>
</feature>
<evidence type="ECO:0000256" key="3">
    <source>
        <dbReference type="ARBA" id="ARBA00022692"/>
    </source>
</evidence>
<proteinExistence type="predicted"/>
<feature type="transmembrane region" description="Helical" evidence="7">
    <location>
        <begin position="499"/>
        <end position="518"/>
    </location>
</feature>
<dbReference type="Pfam" id="PF07690">
    <property type="entry name" value="MFS_1"/>
    <property type="match status" value="1"/>
</dbReference>
<dbReference type="InterPro" id="IPR036259">
    <property type="entry name" value="MFS_trans_sf"/>
</dbReference>
<feature type="transmembrane region" description="Helical" evidence="7">
    <location>
        <begin position="369"/>
        <end position="389"/>
    </location>
</feature>
<dbReference type="RefSeq" id="XP_031074320.1">
    <property type="nucleotide sequence ID" value="XM_031227927.1"/>
</dbReference>
<evidence type="ECO:0000313" key="9">
    <source>
        <dbReference type="Proteomes" id="UP000183971"/>
    </source>
</evidence>
<evidence type="ECO:0000256" key="5">
    <source>
        <dbReference type="ARBA" id="ARBA00023136"/>
    </source>
</evidence>
<sequence length="558" mass="63500">MSSKEGLAESHPAGDFTTQPVKRYRWYHLFGKDVSHVPVDEGYSTGSDTASLHSEIVNSHHNVFAAPEAVDIYKIVDGFEGAHRFEPSATWESQEEEKLVRRLDWFIALPACIMFFALQLDRGNIVQALSDGMLNDLGLTTNDYNNGMTIFYCSFLFAELPSQVIGKKLGPDVWIPIQMVLWSVVAMSQAALQGKTSFFICRWLLGMLEGGFIPDTILYLSYFYKNVELPRRLTYGILHLRGHSGLHEGWRYLFVIEGSFTALIGILTFFYLPPSPTQTSRTDWKGLLRPRSGWFSEREEIIMVTRVLRDDPGKATMHNRQGLTGSLIWEALSDYHMWPIYLIGLSWGIPNAPPQAYITLTCKALGFDTFHTNLLTIPAYTLFIIQLLFWTWVSERINQRVLLGVIGQLWSLPLLVSLAVLPPVFPGWKWAKWTLSTLLVGAPYPHAILVALTSRNAGSVRTRTVGSSLYNMSVQMSSIISSQIYRKNDAPYYYTGNKALLGVLGYNILIYIFIKLYYVRENNKRDKIWEGMTREEGINYLKTTTDQGNKRLDFRFAS</sequence>
<evidence type="ECO:0000256" key="4">
    <source>
        <dbReference type="ARBA" id="ARBA00022989"/>
    </source>
</evidence>
<dbReference type="PANTHER" id="PTHR43791:SF104">
    <property type="entry name" value="MAJOR FACILITATOR SUPERFAMILY (MFS) PROFILE DOMAIN-CONTAINING PROTEIN-RELATED"/>
    <property type="match status" value="1"/>
</dbReference>
<dbReference type="SUPFAM" id="SSF103473">
    <property type="entry name" value="MFS general substrate transporter"/>
    <property type="match status" value="1"/>
</dbReference>
<feature type="transmembrane region" description="Helical" evidence="7">
    <location>
        <begin position="401"/>
        <end position="421"/>
    </location>
</feature>
<reference evidence="9" key="1">
    <citation type="journal article" date="2016" name="Genome Biol. Evol.">
        <title>Comparative 'omics' of the Fusarium fujikuroi species complex highlights differences in genetic potential and metabolite synthesis.</title>
        <authorList>
            <person name="Niehaus E.-M."/>
            <person name="Muensterkoetter M."/>
            <person name="Proctor R.H."/>
            <person name="Brown D.W."/>
            <person name="Sharon A."/>
            <person name="Idan Y."/>
            <person name="Oren-Young L."/>
            <person name="Sieber C.M."/>
            <person name="Novak O."/>
            <person name="Pencik A."/>
            <person name="Tarkowska D."/>
            <person name="Hromadova K."/>
            <person name="Freeman S."/>
            <person name="Maymon M."/>
            <person name="Elazar M."/>
            <person name="Youssef S.A."/>
            <person name="El-Shabrawy E.S.M."/>
            <person name="Shalaby A.B.A."/>
            <person name="Houterman P."/>
            <person name="Brock N.L."/>
            <person name="Burkhardt I."/>
            <person name="Tsavkelova E.A."/>
            <person name="Dickschat J.S."/>
            <person name="Galuszka P."/>
            <person name="Gueldener U."/>
            <person name="Tudzynski B."/>
        </authorList>
    </citation>
    <scope>NUCLEOTIDE SEQUENCE [LARGE SCALE GENOMIC DNA]</scope>
    <source>
        <strain evidence="9">ET1</strain>
    </source>
</reference>
<evidence type="ECO:0000256" key="2">
    <source>
        <dbReference type="ARBA" id="ARBA00022448"/>
    </source>
</evidence>
<dbReference type="VEuPathDB" id="FungiDB:FPRO_02154"/>
<keyword evidence="6" id="KW-0325">Glycoprotein</keyword>
<dbReference type="GO" id="GO:0022857">
    <property type="term" value="F:transmembrane transporter activity"/>
    <property type="evidence" value="ECO:0007669"/>
    <property type="project" value="InterPro"/>
</dbReference>
<evidence type="ECO:0000256" key="7">
    <source>
        <dbReference type="SAM" id="Phobius"/>
    </source>
</evidence>
<dbReference type="GO" id="GO:0016020">
    <property type="term" value="C:membrane"/>
    <property type="evidence" value="ECO:0007669"/>
    <property type="project" value="UniProtKB-SubCell"/>
</dbReference>
<dbReference type="FunFam" id="1.20.1250.20:FF:000247">
    <property type="entry name" value="MFS general substrate transporter"/>
    <property type="match status" value="1"/>
</dbReference>
<feature type="transmembrane region" description="Helical" evidence="7">
    <location>
        <begin position="433"/>
        <end position="452"/>
    </location>
</feature>
<name>A0A1L7V3D1_FUSPR</name>
<evidence type="ECO:0000313" key="8">
    <source>
        <dbReference type="EMBL" id="CZR31609.1"/>
    </source>
</evidence>
<keyword evidence="4 7" id="KW-1133">Transmembrane helix</keyword>
<feature type="transmembrane region" description="Helical" evidence="7">
    <location>
        <begin position="327"/>
        <end position="349"/>
    </location>
</feature>
<evidence type="ECO:0000256" key="1">
    <source>
        <dbReference type="ARBA" id="ARBA00004141"/>
    </source>
</evidence>
<keyword evidence="5 7" id="KW-0472">Membrane</keyword>
<keyword evidence="3 7" id="KW-0812">Transmembrane</keyword>
<dbReference type="EMBL" id="FJOF01000001">
    <property type="protein sequence ID" value="CZR31609.1"/>
    <property type="molecule type" value="Genomic_DNA"/>
</dbReference>
<keyword evidence="9" id="KW-1185">Reference proteome</keyword>
<dbReference type="FunFam" id="1.20.1250.20:FF:000106">
    <property type="entry name" value="MFS transporter, putative"/>
    <property type="match status" value="1"/>
</dbReference>
<accession>A0A1L7V3D1</accession>
<dbReference type="Proteomes" id="UP000183971">
    <property type="component" value="Unassembled WGS sequence"/>
</dbReference>
<gene>
    <name evidence="8" type="ORF">FPRO_02154</name>
</gene>
<feature type="transmembrane region" description="Helical" evidence="7">
    <location>
        <begin position="464"/>
        <end position="484"/>
    </location>
</feature>
<dbReference type="InterPro" id="IPR011701">
    <property type="entry name" value="MFS"/>
</dbReference>
<dbReference type="PANTHER" id="PTHR43791">
    <property type="entry name" value="PERMEASE-RELATED"/>
    <property type="match status" value="1"/>
</dbReference>
<comment type="subcellular location">
    <subcellularLocation>
        <location evidence="1">Membrane</location>
        <topology evidence="1">Multi-pass membrane protein</topology>
    </subcellularLocation>
</comment>